<gene>
    <name evidence="5" type="ORF">MIZ03_3288</name>
</gene>
<dbReference type="Gene3D" id="3.40.190.10">
    <property type="entry name" value="Periplasmic binding protein-like II"/>
    <property type="match status" value="2"/>
</dbReference>
<dbReference type="Proteomes" id="UP000824366">
    <property type="component" value="Chromosome"/>
</dbReference>
<dbReference type="CDD" id="cd13692">
    <property type="entry name" value="PBP2_BztA"/>
    <property type="match status" value="1"/>
</dbReference>
<dbReference type="Pfam" id="PF00497">
    <property type="entry name" value="SBP_bac_3"/>
    <property type="match status" value="1"/>
</dbReference>
<comment type="similarity">
    <text evidence="1">Belongs to the bacterial solute-binding protein 3 family.</text>
</comment>
<dbReference type="EMBL" id="AP024238">
    <property type="protein sequence ID" value="BCO28388.1"/>
    <property type="molecule type" value="Genomic_DNA"/>
</dbReference>
<dbReference type="InterPro" id="IPR051455">
    <property type="entry name" value="Bact_solute-bind_prot3"/>
</dbReference>
<evidence type="ECO:0000256" key="1">
    <source>
        <dbReference type="ARBA" id="ARBA00010333"/>
    </source>
</evidence>
<evidence type="ECO:0000256" key="3">
    <source>
        <dbReference type="ARBA" id="ARBA00022729"/>
    </source>
</evidence>
<dbReference type="InterPro" id="IPR001638">
    <property type="entry name" value="Solute-binding_3/MltF_N"/>
</dbReference>
<dbReference type="SMART" id="SM00062">
    <property type="entry name" value="PBPb"/>
    <property type="match status" value="1"/>
</dbReference>
<accession>A0ABM7MPY7</accession>
<keyword evidence="3" id="KW-0732">Signal</keyword>
<name>A0ABM7MPY7_9BURK</name>
<protein>
    <submittedName>
        <fullName evidence="5">Amino-acid ABC transporter-binding protein YhdW</fullName>
    </submittedName>
</protein>
<evidence type="ECO:0000313" key="5">
    <source>
        <dbReference type="EMBL" id="BCO28388.1"/>
    </source>
</evidence>
<feature type="domain" description="Solute-binding protein family 3/N-terminal" evidence="4">
    <location>
        <begin position="72"/>
        <end position="302"/>
    </location>
</feature>
<dbReference type="PANTHER" id="PTHR30085">
    <property type="entry name" value="AMINO ACID ABC TRANSPORTER PERMEASE"/>
    <property type="match status" value="1"/>
</dbReference>
<reference evidence="5 6" key="1">
    <citation type="journal article" date="2021" name="Microbiol. Spectr.">
        <title>A Single Bacterium Capable of Oxidation and Reduction of Iron at Circumneutral pH.</title>
        <authorList>
            <person name="Kato S."/>
            <person name="Ohkuma M."/>
        </authorList>
    </citation>
    <scope>NUCLEOTIDE SEQUENCE [LARGE SCALE GENOMIC DNA]</scope>
    <source>
        <strain evidence="5 6">MIZ03</strain>
    </source>
</reference>
<evidence type="ECO:0000313" key="6">
    <source>
        <dbReference type="Proteomes" id="UP000824366"/>
    </source>
</evidence>
<evidence type="ECO:0000256" key="2">
    <source>
        <dbReference type="ARBA" id="ARBA00022448"/>
    </source>
</evidence>
<dbReference type="PANTHER" id="PTHR30085:SF7">
    <property type="entry name" value="AMINO-ACID ABC TRANSPORTER-BINDING PROTEIN YHDW-RELATED"/>
    <property type="match status" value="1"/>
</dbReference>
<organism evidence="5 6">
    <name type="scientific">Rhodoferax lithotrophicus</name>
    <dbReference type="NCBI Taxonomy" id="2798804"/>
    <lineage>
        <taxon>Bacteria</taxon>
        <taxon>Pseudomonadati</taxon>
        <taxon>Pseudomonadota</taxon>
        <taxon>Betaproteobacteria</taxon>
        <taxon>Burkholderiales</taxon>
        <taxon>Comamonadaceae</taxon>
        <taxon>Rhodoferax</taxon>
    </lineage>
</organism>
<evidence type="ECO:0000259" key="4">
    <source>
        <dbReference type="SMART" id="SM00062"/>
    </source>
</evidence>
<proteinExistence type="inferred from homology"/>
<sequence length="379" mass="40718">MRSENATSCPLTRLHVPRPSLVFLLVTLKSHMKNQRFKPTFGVLAAIAALCSLGAAPAQAGKTLDGIKARGQIACGVSTGVNGFSAADSSGKWVGLDVDVCRGLAAATLGDAEKVKYVPLTSQQRFTALQSGEVDVLARNTTLTQSRDASLGLFATVTNYYDGQGFMVPVKSKIKNPKQLKGQTVCVQSGTTTEKNLAAFSKSNGLNLKPIVFEKFEATNAAYFAGRCLAYTTDASGLASIRSKEAKDPKDHIILPDLISKEPLGPMVRRGDDDWFTIVKWVIYGTFEAEEYGVTQANVDQLKATSTDPVVQRLLGSGSEDSGKALGLDKDWLARVIKATGNYGESFERNLGSQSAVNLPRGLNKQWNQGGLIYAYPVR</sequence>
<keyword evidence="2" id="KW-0813">Transport</keyword>
<keyword evidence="6" id="KW-1185">Reference proteome</keyword>
<dbReference type="SUPFAM" id="SSF53850">
    <property type="entry name" value="Periplasmic binding protein-like II"/>
    <property type="match status" value="1"/>
</dbReference>